<gene>
    <name evidence="2" type="ORF">HN018_24960</name>
</gene>
<dbReference type="EMBL" id="CP053710">
    <property type="protein sequence ID" value="QKE93435.1"/>
    <property type="molecule type" value="Genomic_DNA"/>
</dbReference>
<dbReference type="Proteomes" id="UP000500767">
    <property type="component" value="Plasmid unnamed2"/>
</dbReference>
<keyword evidence="3" id="KW-1185">Reference proteome</keyword>
<dbReference type="KEGG" id="lck:HN018_24960"/>
<dbReference type="AlphaFoldDB" id="A0A6M8HZ60"/>
<evidence type="ECO:0000256" key="1">
    <source>
        <dbReference type="ARBA" id="ARBA00022649"/>
    </source>
</evidence>
<dbReference type="Pfam" id="PF07362">
    <property type="entry name" value="CcdA"/>
    <property type="match status" value="1"/>
</dbReference>
<keyword evidence="1" id="KW-1277">Toxin-antitoxin system</keyword>
<name>A0A6M8HZ60_9PROT</name>
<geneLocation type="plasmid" evidence="2 3">
    <name>unnamed2</name>
</geneLocation>
<reference evidence="2 3" key="1">
    <citation type="journal article" date="2014" name="World J. Microbiol. Biotechnol.">
        <title>Biodiversity and physiological characteristics of Antarctic and Arctic lichens-associated bacteria.</title>
        <authorList>
            <person name="Lee Y.M."/>
            <person name="Kim E.H."/>
            <person name="Lee H.K."/>
            <person name="Hong S.G."/>
        </authorList>
    </citation>
    <scope>NUCLEOTIDE SEQUENCE [LARGE SCALE GENOMIC DNA]</scope>
    <source>
        <strain evidence="2 3">PAMC 26569</strain>
        <plasmid evidence="2">unnamed2</plasmid>
    </source>
</reference>
<evidence type="ECO:0000313" key="2">
    <source>
        <dbReference type="EMBL" id="QKE93435.1"/>
    </source>
</evidence>
<proteinExistence type="predicted"/>
<accession>A0A6M8HZ60</accession>
<keyword evidence="2" id="KW-0614">Plasmid</keyword>
<dbReference type="InterPro" id="IPR009956">
    <property type="entry name" value="Post-segregation_anti-tox_CcdA"/>
</dbReference>
<organism evidence="2 3">
    <name type="scientific">Lichenicola cladoniae</name>
    <dbReference type="NCBI Taxonomy" id="1484109"/>
    <lineage>
        <taxon>Bacteria</taxon>
        <taxon>Pseudomonadati</taxon>
        <taxon>Pseudomonadota</taxon>
        <taxon>Alphaproteobacteria</taxon>
        <taxon>Acetobacterales</taxon>
        <taxon>Acetobacteraceae</taxon>
        <taxon>Lichenicola</taxon>
    </lineage>
</organism>
<protein>
    <submittedName>
        <fullName evidence="2">Uncharacterized protein</fullName>
    </submittedName>
</protein>
<evidence type="ECO:0000313" key="3">
    <source>
        <dbReference type="Proteomes" id="UP000500767"/>
    </source>
</evidence>
<sequence length="87" mass="9552">MKHSNSMAYDKTASRPAVNLSLNEDLLIRAKAATSNLSATVEDPLARFVQEDQARKRAEDQQLAAVITAVNAVHAEHVYLSDEFPSL</sequence>